<dbReference type="AlphaFoldDB" id="A0A9W9FMR1"/>
<dbReference type="RefSeq" id="XP_056476466.1">
    <property type="nucleotide sequence ID" value="XM_056616109.1"/>
</dbReference>
<evidence type="ECO:0000313" key="1">
    <source>
        <dbReference type="EMBL" id="KAJ5103086.1"/>
    </source>
</evidence>
<reference evidence="1" key="2">
    <citation type="journal article" date="2023" name="IMA Fungus">
        <title>Comparative genomic study of the Penicillium genus elucidates a diverse pangenome and 15 lateral gene transfer events.</title>
        <authorList>
            <person name="Petersen C."/>
            <person name="Sorensen T."/>
            <person name="Nielsen M.R."/>
            <person name="Sondergaard T.E."/>
            <person name="Sorensen J.L."/>
            <person name="Fitzpatrick D.A."/>
            <person name="Frisvad J.C."/>
            <person name="Nielsen K.L."/>
        </authorList>
    </citation>
    <scope>NUCLEOTIDE SEQUENCE</scope>
    <source>
        <strain evidence="1">IBT 30761</strain>
    </source>
</reference>
<dbReference type="EMBL" id="JAPQKI010000004">
    <property type="protein sequence ID" value="KAJ5103086.1"/>
    <property type="molecule type" value="Genomic_DNA"/>
</dbReference>
<name>A0A9W9FMR1_9EURO</name>
<dbReference type="Proteomes" id="UP001149074">
    <property type="component" value="Unassembled WGS sequence"/>
</dbReference>
<organism evidence="1 2">
    <name type="scientific">Penicillium argentinense</name>
    <dbReference type="NCBI Taxonomy" id="1131581"/>
    <lineage>
        <taxon>Eukaryota</taxon>
        <taxon>Fungi</taxon>
        <taxon>Dikarya</taxon>
        <taxon>Ascomycota</taxon>
        <taxon>Pezizomycotina</taxon>
        <taxon>Eurotiomycetes</taxon>
        <taxon>Eurotiomycetidae</taxon>
        <taxon>Eurotiales</taxon>
        <taxon>Aspergillaceae</taxon>
        <taxon>Penicillium</taxon>
    </lineage>
</organism>
<comment type="caution">
    <text evidence="1">The sequence shown here is derived from an EMBL/GenBank/DDBJ whole genome shotgun (WGS) entry which is preliminary data.</text>
</comment>
<proteinExistence type="predicted"/>
<protein>
    <submittedName>
        <fullName evidence="1">Uncharacterized protein</fullName>
    </submittedName>
</protein>
<sequence>MGAWYTRPLEWVGTRRSKSKSRNYWKRVRARERELRRQQNGEATHDKKWYFDPFNRLNTRWK</sequence>
<evidence type="ECO:0000313" key="2">
    <source>
        <dbReference type="Proteomes" id="UP001149074"/>
    </source>
</evidence>
<keyword evidence="2" id="KW-1185">Reference proteome</keyword>
<gene>
    <name evidence="1" type="ORF">N7532_003615</name>
</gene>
<reference evidence="1" key="1">
    <citation type="submission" date="2022-11" db="EMBL/GenBank/DDBJ databases">
        <authorList>
            <person name="Petersen C."/>
        </authorList>
    </citation>
    <scope>NUCLEOTIDE SEQUENCE</scope>
    <source>
        <strain evidence="1">IBT 30761</strain>
    </source>
</reference>
<dbReference type="GeneID" id="81355088"/>
<accession>A0A9W9FMR1</accession>